<protein>
    <submittedName>
        <fullName evidence="1">Uncharacterized protein</fullName>
    </submittedName>
</protein>
<dbReference type="AlphaFoldDB" id="A0A6G7CM30"/>
<accession>A0A6G7CM30</accession>
<name>A0A6G7CM30_9VIBR</name>
<dbReference type="KEGG" id="vzi:G5S32_14635"/>
<dbReference type="RefSeq" id="WP_165312647.1">
    <property type="nucleotide sequence ID" value="NZ_CP049331.1"/>
</dbReference>
<organism evidence="1 2">
    <name type="scientific">Vibrio ziniensis</name>
    <dbReference type="NCBI Taxonomy" id="2711221"/>
    <lineage>
        <taxon>Bacteria</taxon>
        <taxon>Pseudomonadati</taxon>
        <taxon>Pseudomonadota</taxon>
        <taxon>Gammaproteobacteria</taxon>
        <taxon>Vibrionales</taxon>
        <taxon>Vibrionaceae</taxon>
        <taxon>Vibrio</taxon>
    </lineage>
</organism>
<keyword evidence="2" id="KW-1185">Reference proteome</keyword>
<proteinExistence type="predicted"/>
<dbReference type="Proteomes" id="UP000503003">
    <property type="component" value="Chromosome 1"/>
</dbReference>
<sequence>MAQRLCKLSRHDITASLSDIHRIVAAPKYLCRSCARSSSDKNRLCKPQAFSVKALVAKSSVSKESVKADKSSKAALKMAKKTLKAQKKYHKKLEKVLKKQRKLAKKQQALQLKFSKLNPSSNGEYSLTSQYH</sequence>
<gene>
    <name evidence="1" type="ORF">G5S32_14635</name>
</gene>
<evidence type="ECO:0000313" key="2">
    <source>
        <dbReference type="Proteomes" id="UP000503003"/>
    </source>
</evidence>
<evidence type="ECO:0000313" key="1">
    <source>
        <dbReference type="EMBL" id="QIH43103.1"/>
    </source>
</evidence>
<dbReference type="EMBL" id="CP049331">
    <property type="protein sequence ID" value="QIH43103.1"/>
    <property type="molecule type" value="Genomic_DNA"/>
</dbReference>
<reference evidence="1 2" key="1">
    <citation type="submission" date="2020-02" db="EMBL/GenBank/DDBJ databases">
        <title>A complete genome of a marine bacterium Vibrio sp. ZWAL4003 isolated from the mangrove sediment with the ability to degrade polysaccharides.</title>
        <authorList>
            <person name="Wu J."/>
            <person name="Qu W."/>
            <person name="Zeng R."/>
        </authorList>
    </citation>
    <scope>NUCLEOTIDE SEQUENCE [LARGE SCALE GENOMIC DNA]</scope>
    <source>
        <strain evidence="1 2">ZWAL4003</strain>
    </source>
</reference>